<evidence type="ECO:0000313" key="3">
    <source>
        <dbReference type="Proteomes" id="UP000828390"/>
    </source>
</evidence>
<evidence type="ECO:0000313" key="2">
    <source>
        <dbReference type="EMBL" id="KAH3796434.1"/>
    </source>
</evidence>
<reference evidence="2" key="1">
    <citation type="journal article" date="2019" name="bioRxiv">
        <title>The Genome of the Zebra Mussel, Dreissena polymorpha: A Resource for Invasive Species Research.</title>
        <authorList>
            <person name="McCartney M.A."/>
            <person name="Auch B."/>
            <person name="Kono T."/>
            <person name="Mallez S."/>
            <person name="Zhang Y."/>
            <person name="Obille A."/>
            <person name="Becker A."/>
            <person name="Abrahante J.E."/>
            <person name="Garbe J."/>
            <person name="Badalamenti J.P."/>
            <person name="Herman A."/>
            <person name="Mangelson H."/>
            <person name="Liachko I."/>
            <person name="Sullivan S."/>
            <person name="Sone E.D."/>
            <person name="Koren S."/>
            <person name="Silverstein K.A.T."/>
            <person name="Beckman K.B."/>
            <person name="Gohl D.M."/>
        </authorList>
    </citation>
    <scope>NUCLEOTIDE SEQUENCE</scope>
    <source>
        <strain evidence="2">Duluth1</strain>
        <tissue evidence="2">Whole animal</tissue>
    </source>
</reference>
<dbReference type="Proteomes" id="UP000828390">
    <property type="component" value="Unassembled WGS sequence"/>
</dbReference>
<protein>
    <submittedName>
        <fullName evidence="2">Uncharacterized protein</fullName>
    </submittedName>
</protein>
<name>A0A9D4FCG0_DREPO</name>
<gene>
    <name evidence="2" type="ORF">DPMN_150002</name>
</gene>
<organism evidence="2 3">
    <name type="scientific">Dreissena polymorpha</name>
    <name type="common">Zebra mussel</name>
    <name type="synonym">Mytilus polymorpha</name>
    <dbReference type="NCBI Taxonomy" id="45954"/>
    <lineage>
        <taxon>Eukaryota</taxon>
        <taxon>Metazoa</taxon>
        <taxon>Spiralia</taxon>
        <taxon>Lophotrochozoa</taxon>
        <taxon>Mollusca</taxon>
        <taxon>Bivalvia</taxon>
        <taxon>Autobranchia</taxon>
        <taxon>Heteroconchia</taxon>
        <taxon>Euheterodonta</taxon>
        <taxon>Imparidentia</taxon>
        <taxon>Neoheterodontei</taxon>
        <taxon>Myida</taxon>
        <taxon>Dreissenoidea</taxon>
        <taxon>Dreissenidae</taxon>
        <taxon>Dreissena</taxon>
    </lineage>
</organism>
<sequence length="102" mass="11731">MTKENVKIGLSKKLTPKFEGPYEIIDIGPNYTYQLKSIADGKISKSLINANRLKKYFDGESITKDDTSNEEPEPDLANNDENVLQQEPDKILQYRYQNGKKY</sequence>
<reference evidence="2" key="2">
    <citation type="submission" date="2020-11" db="EMBL/GenBank/DDBJ databases">
        <authorList>
            <person name="McCartney M.A."/>
            <person name="Auch B."/>
            <person name="Kono T."/>
            <person name="Mallez S."/>
            <person name="Becker A."/>
            <person name="Gohl D.M."/>
            <person name="Silverstein K.A.T."/>
            <person name="Koren S."/>
            <person name="Bechman K.B."/>
            <person name="Herman A."/>
            <person name="Abrahante J.E."/>
            <person name="Garbe J."/>
        </authorList>
    </citation>
    <scope>NUCLEOTIDE SEQUENCE</scope>
    <source>
        <strain evidence="2">Duluth1</strain>
        <tissue evidence="2">Whole animal</tissue>
    </source>
</reference>
<dbReference type="AlphaFoldDB" id="A0A9D4FCG0"/>
<dbReference type="EMBL" id="JAIWYP010000007">
    <property type="protein sequence ID" value="KAH3796434.1"/>
    <property type="molecule type" value="Genomic_DNA"/>
</dbReference>
<accession>A0A9D4FCG0</accession>
<comment type="caution">
    <text evidence="2">The sequence shown here is derived from an EMBL/GenBank/DDBJ whole genome shotgun (WGS) entry which is preliminary data.</text>
</comment>
<keyword evidence="3" id="KW-1185">Reference proteome</keyword>
<proteinExistence type="predicted"/>
<evidence type="ECO:0000256" key="1">
    <source>
        <dbReference type="SAM" id="MobiDB-lite"/>
    </source>
</evidence>
<feature type="region of interest" description="Disordered" evidence="1">
    <location>
        <begin position="59"/>
        <end position="90"/>
    </location>
</feature>